<dbReference type="Proteomes" id="UP000287651">
    <property type="component" value="Unassembled WGS sequence"/>
</dbReference>
<feature type="compositionally biased region" description="Basic and acidic residues" evidence="1">
    <location>
        <begin position="34"/>
        <end position="51"/>
    </location>
</feature>
<comment type="caution">
    <text evidence="2">The sequence shown here is derived from an EMBL/GenBank/DDBJ whole genome shotgun (WGS) entry which is preliminary data.</text>
</comment>
<organism evidence="2 3">
    <name type="scientific">Ensete ventricosum</name>
    <name type="common">Abyssinian banana</name>
    <name type="synonym">Musa ensete</name>
    <dbReference type="NCBI Taxonomy" id="4639"/>
    <lineage>
        <taxon>Eukaryota</taxon>
        <taxon>Viridiplantae</taxon>
        <taxon>Streptophyta</taxon>
        <taxon>Embryophyta</taxon>
        <taxon>Tracheophyta</taxon>
        <taxon>Spermatophyta</taxon>
        <taxon>Magnoliopsida</taxon>
        <taxon>Liliopsida</taxon>
        <taxon>Zingiberales</taxon>
        <taxon>Musaceae</taxon>
        <taxon>Ensete</taxon>
    </lineage>
</organism>
<dbReference type="AlphaFoldDB" id="A0A426YHX0"/>
<feature type="region of interest" description="Disordered" evidence="1">
    <location>
        <begin position="1"/>
        <end position="71"/>
    </location>
</feature>
<accession>A0A426YHX0</accession>
<evidence type="ECO:0000313" key="3">
    <source>
        <dbReference type="Proteomes" id="UP000287651"/>
    </source>
</evidence>
<evidence type="ECO:0000256" key="1">
    <source>
        <dbReference type="SAM" id="MobiDB-lite"/>
    </source>
</evidence>
<dbReference type="EMBL" id="AMZH03012313">
    <property type="protein sequence ID" value="RRT51277.1"/>
    <property type="molecule type" value="Genomic_DNA"/>
</dbReference>
<gene>
    <name evidence="2" type="ORF">B296_00049067</name>
</gene>
<protein>
    <submittedName>
        <fullName evidence="2">Uncharacterized protein</fullName>
    </submittedName>
</protein>
<feature type="compositionally biased region" description="Basic and acidic residues" evidence="1">
    <location>
        <begin position="58"/>
        <end position="71"/>
    </location>
</feature>
<name>A0A426YHX0_ENSVE</name>
<evidence type="ECO:0000313" key="2">
    <source>
        <dbReference type="EMBL" id="RRT51277.1"/>
    </source>
</evidence>
<sequence length="71" mass="8060">MSTLRLWTMEGREPSQVVKGLDRSPARNIPSRHRSGDEEGVRRRRRGREDEIAMSGDASRERRKEGGLALG</sequence>
<proteinExistence type="predicted"/>
<reference evidence="2 3" key="1">
    <citation type="journal article" date="2014" name="Agronomy (Basel)">
        <title>A Draft Genome Sequence for Ensete ventricosum, the Drought-Tolerant Tree Against Hunger.</title>
        <authorList>
            <person name="Harrison J."/>
            <person name="Moore K.A."/>
            <person name="Paszkiewicz K."/>
            <person name="Jones T."/>
            <person name="Grant M."/>
            <person name="Ambacheew D."/>
            <person name="Muzemil S."/>
            <person name="Studholme D.J."/>
        </authorList>
    </citation>
    <scope>NUCLEOTIDE SEQUENCE [LARGE SCALE GENOMIC DNA]</scope>
</reference>